<protein>
    <submittedName>
        <fullName evidence="1">Uncharacterized protein</fullName>
    </submittedName>
</protein>
<evidence type="ECO:0000313" key="1">
    <source>
        <dbReference type="EMBL" id="CAB5223502.1"/>
    </source>
</evidence>
<accession>A0A6J7X3H0</accession>
<dbReference type="EMBL" id="LR798321">
    <property type="protein sequence ID" value="CAB5223502.1"/>
    <property type="molecule type" value="Genomic_DNA"/>
</dbReference>
<proteinExistence type="predicted"/>
<sequence>MAPHSPIKFIFTDEEREMARAEGFRRQAVNEAQGLRGRNGGAWKGSKALDIHLLGAAGEVAVASYLGLKEHLFKETEAKRGSDDLPGGIDVKTRSRSSYDLIIQRSADPDKRFVLVTIENQQTFLHGWCYGHEGMDARYWADPARGRPAYFVPQSALHPMETLS</sequence>
<reference evidence="1" key="1">
    <citation type="submission" date="2020-05" db="EMBL/GenBank/DDBJ databases">
        <authorList>
            <person name="Chiriac C."/>
            <person name="Salcher M."/>
            <person name="Ghai R."/>
            <person name="Kavagutti S V."/>
        </authorList>
    </citation>
    <scope>NUCLEOTIDE SEQUENCE</scope>
</reference>
<name>A0A6J7X3H0_9CAUD</name>
<gene>
    <name evidence="1" type="ORF">UFOVP383_100</name>
</gene>
<organism evidence="1">
    <name type="scientific">uncultured Caudovirales phage</name>
    <dbReference type="NCBI Taxonomy" id="2100421"/>
    <lineage>
        <taxon>Viruses</taxon>
        <taxon>Duplodnaviria</taxon>
        <taxon>Heunggongvirae</taxon>
        <taxon>Uroviricota</taxon>
        <taxon>Caudoviricetes</taxon>
        <taxon>Peduoviridae</taxon>
        <taxon>Maltschvirus</taxon>
        <taxon>Maltschvirus maltsch</taxon>
    </lineage>
</organism>